<dbReference type="Proteomes" id="UP000295070">
    <property type="component" value="Chromosome 15"/>
</dbReference>
<dbReference type="CDD" id="cd20254">
    <property type="entry name" value="CASIMO1_SMIM5"/>
    <property type="match status" value="1"/>
</dbReference>
<evidence type="ECO:0000256" key="3">
    <source>
        <dbReference type="ARBA" id="ARBA00022989"/>
    </source>
</evidence>
<dbReference type="InterPro" id="IPR031671">
    <property type="entry name" value="SMIM5/18/22"/>
</dbReference>
<gene>
    <name evidence="6" type="ORF">EPR50_G00155740</name>
</gene>
<comment type="caution">
    <text evidence="6">The sequence shown here is derived from an EMBL/GenBank/DDBJ whole genome shotgun (WGS) entry which is preliminary data.</text>
</comment>
<evidence type="ECO:0000313" key="7">
    <source>
        <dbReference type="Proteomes" id="UP000295070"/>
    </source>
</evidence>
<dbReference type="InterPro" id="IPR047133">
    <property type="entry name" value="SMIM5"/>
</dbReference>
<evidence type="ECO:0000256" key="2">
    <source>
        <dbReference type="ARBA" id="ARBA00022692"/>
    </source>
</evidence>
<evidence type="ECO:0000313" key="6">
    <source>
        <dbReference type="EMBL" id="TDH02737.1"/>
    </source>
</evidence>
<protein>
    <recommendedName>
        <fullName evidence="8">Small integral membrane protein 5</fullName>
    </recommendedName>
</protein>
<proteinExistence type="predicted"/>
<dbReference type="PANTHER" id="PTHR37344">
    <property type="entry name" value="SMALL INTEGRAL MEMBRANE PROTEIN 5"/>
    <property type="match status" value="1"/>
</dbReference>
<evidence type="ECO:0008006" key="8">
    <source>
        <dbReference type="Google" id="ProtNLM"/>
    </source>
</evidence>
<accession>A0A484CGP5</accession>
<keyword evidence="7" id="KW-1185">Reference proteome</keyword>
<keyword evidence="4 5" id="KW-0472">Membrane</keyword>
<dbReference type="Pfam" id="PF15831">
    <property type="entry name" value="SMIM5_18_22"/>
    <property type="match status" value="1"/>
</dbReference>
<sequence length="69" mass="7783">MDAREETLNTLTRIWVKLQGLPNADPIELGAFFVILTFILVVLLMTVLACMTCCCCCCRRKTKMRGSNI</sequence>
<keyword evidence="3 5" id="KW-1133">Transmembrane helix</keyword>
<evidence type="ECO:0000256" key="4">
    <source>
        <dbReference type="ARBA" id="ARBA00023136"/>
    </source>
</evidence>
<dbReference type="GO" id="GO:0016020">
    <property type="term" value="C:membrane"/>
    <property type="evidence" value="ECO:0007669"/>
    <property type="project" value="UniProtKB-SubCell"/>
</dbReference>
<reference evidence="6 7" key="1">
    <citation type="submission" date="2019-01" db="EMBL/GenBank/DDBJ databases">
        <title>A chromosome-scale genome assembly of the yellow perch, Perca flavescens.</title>
        <authorList>
            <person name="Feron R."/>
            <person name="Morvezen R."/>
            <person name="Bestin A."/>
            <person name="Haffray P."/>
            <person name="Klopp C."/>
            <person name="Zahm M."/>
            <person name="Cabau C."/>
            <person name="Roques C."/>
            <person name="Donnadieu C."/>
            <person name="Bouchez O."/>
            <person name="Christie M."/>
            <person name="Larson W."/>
            <person name="Guiguen Y."/>
        </authorList>
    </citation>
    <scope>NUCLEOTIDE SEQUENCE [LARGE SCALE GENOMIC DNA]</scope>
    <source>
        <strain evidence="6">YP-PL-M2</strain>
        <tissue evidence="6">Blood</tissue>
    </source>
</reference>
<comment type="subcellular location">
    <subcellularLocation>
        <location evidence="1">Membrane</location>
        <topology evidence="1">Single-pass membrane protein</topology>
    </subcellularLocation>
</comment>
<name>A0A484CGP5_PERFV</name>
<keyword evidence="2 5" id="KW-0812">Transmembrane</keyword>
<organism evidence="6 7">
    <name type="scientific">Perca flavescens</name>
    <name type="common">American yellow perch</name>
    <name type="synonym">Morone flavescens</name>
    <dbReference type="NCBI Taxonomy" id="8167"/>
    <lineage>
        <taxon>Eukaryota</taxon>
        <taxon>Metazoa</taxon>
        <taxon>Chordata</taxon>
        <taxon>Craniata</taxon>
        <taxon>Vertebrata</taxon>
        <taxon>Euteleostomi</taxon>
        <taxon>Actinopterygii</taxon>
        <taxon>Neopterygii</taxon>
        <taxon>Teleostei</taxon>
        <taxon>Neoteleostei</taxon>
        <taxon>Acanthomorphata</taxon>
        <taxon>Eupercaria</taxon>
        <taxon>Perciformes</taxon>
        <taxon>Percoidei</taxon>
        <taxon>Percidae</taxon>
        <taxon>Percinae</taxon>
        <taxon>Perca</taxon>
    </lineage>
</organism>
<dbReference type="EMBL" id="SCKG01000015">
    <property type="protein sequence ID" value="TDH02737.1"/>
    <property type="molecule type" value="Genomic_DNA"/>
</dbReference>
<dbReference type="PANTHER" id="PTHR37344:SF1">
    <property type="entry name" value="SMALL INTEGRAL MEMBRANE PROTEIN 5"/>
    <property type="match status" value="1"/>
</dbReference>
<evidence type="ECO:0000256" key="1">
    <source>
        <dbReference type="ARBA" id="ARBA00004167"/>
    </source>
</evidence>
<evidence type="ECO:0000256" key="5">
    <source>
        <dbReference type="SAM" id="Phobius"/>
    </source>
</evidence>
<dbReference type="AlphaFoldDB" id="A0A484CGP5"/>
<feature type="transmembrane region" description="Helical" evidence="5">
    <location>
        <begin position="31"/>
        <end position="58"/>
    </location>
</feature>